<evidence type="ECO:0008006" key="3">
    <source>
        <dbReference type="Google" id="ProtNLM"/>
    </source>
</evidence>
<organism evidence="1 2">
    <name type="scientific">Teichococcus globiformis</name>
    <dbReference type="NCBI Taxonomy" id="2307229"/>
    <lineage>
        <taxon>Bacteria</taxon>
        <taxon>Pseudomonadati</taxon>
        <taxon>Pseudomonadota</taxon>
        <taxon>Alphaproteobacteria</taxon>
        <taxon>Acetobacterales</taxon>
        <taxon>Roseomonadaceae</taxon>
        <taxon>Roseomonas</taxon>
    </lineage>
</organism>
<keyword evidence="2" id="KW-1185">Reference proteome</keyword>
<dbReference type="EMBL" id="JBHRTN010000014">
    <property type="protein sequence ID" value="MFC3126135.1"/>
    <property type="molecule type" value="Genomic_DNA"/>
</dbReference>
<protein>
    <recommendedName>
        <fullName evidence="3">Flagellar protein FlgN</fullName>
    </recommendedName>
</protein>
<reference evidence="2" key="1">
    <citation type="journal article" date="2019" name="Int. J. Syst. Evol. Microbiol.">
        <title>The Global Catalogue of Microorganisms (GCM) 10K type strain sequencing project: providing services to taxonomists for standard genome sequencing and annotation.</title>
        <authorList>
            <consortium name="The Broad Institute Genomics Platform"/>
            <consortium name="The Broad Institute Genome Sequencing Center for Infectious Disease"/>
            <person name="Wu L."/>
            <person name="Ma J."/>
        </authorList>
    </citation>
    <scope>NUCLEOTIDE SEQUENCE [LARGE SCALE GENOMIC DNA]</scope>
    <source>
        <strain evidence="2">KCTC 52094</strain>
    </source>
</reference>
<name>A0ABV7G0Z6_9PROT</name>
<comment type="caution">
    <text evidence="1">The sequence shown here is derived from an EMBL/GenBank/DDBJ whole genome shotgun (WGS) entry which is preliminary data.</text>
</comment>
<evidence type="ECO:0000313" key="2">
    <source>
        <dbReference type="Proteomes" id="UP001595593"/>
    </source>
</evidence>
<dbReference type="Proteomes" id="UP001595593">
    <property type="component" value="Unassembled WGS sequence"/>
</dbReference>
<proteinExistence type="predicted"/>
<sequence>MSEFRKAAEDLRAVLEAEAAIARQAQLTELVKMVDRKREAVAALAGAGVPEDDASRDALAAMLRAAEENALVLGAVAGALEMVRERLRQDVTGAADPGLYGPAARRRPLRHTLAAQLDHTA</sequence>
<evidence type="ECO:0000313" key="1">
    <source>
        <dbReference type="EMBL" id="MFC3126135.1"/>
    </source>
</evidence>
<gene>
    <name evidence="1" type="ORF">ACFOD4_13790</name>
</gene>
<dbReference type="RefSeq" id="WP_379597283.1">
    <property type="nucleotide sequence ID" value="NZ_JBHRTN010000014.1"/>
</dbReference>
<accession>A0ABV7G0Z6</accession>